<evidence type="ECO:0000313" key="2">
    <source>
        <dbReference type="Proteomes" id="UP000050911"/>
    </source>
</evidence>
<dbReference type="GO" id="GO:0016791">
    <property type="term" value="F:phosphatase activity"/>
    <property type="evidence" value="ECO:0007669"/>
    <property type="project" value="TreeGrafter"/>
</dbReference>
<dbReference type="InterPro" id="IPR000150">
    <property type="entry name" value="Cof"/>
</dbReference>
<dbReference type="CDD" id="cd07516">
    <property type="entry name" value="HAD_Pase"/>
    <property type="match status" value="1"/>
</dbReference>
<accession>A0A0R1HPH4</accession>
<dbReference type="PANTHER" id="PTHR10000:SF8">
    <property type="entry name" value="HAD SUPERFAMILY HYDROLASE-LIKE, TYPE 3"/>
    <property type="match status" value="1"/>
</dbReference>
<dbReference type="STRING" id="1302272.FC96_GL001085"/>
<gene>
    <name evidence="1" type="ORF">FC96_GL001085</name>
</gene>
<dbReference type="SFLD" id="SFLDS00003">
    <property type="entry name" value="Haloacid_Dehalogenase"/>
    <property type="match status" value="1"/>
</dbReference>
<reference evidence="1 2" key="1">
    <citation type="journal article" date="2015" name="Genome Announc.">
        <title>Expanding the biotechnology potential of lactobacilli through comparative genomics of 213 strains and associated genera.</title>
        <authorList>
            <person name="Sun Z."/>
            <person name="Harris H.M."/>
            <person name="McCann A."/>
            <person name="Guo C."/>
            <person name="Argimon S."/>
            <person name="Zhang W."/>
            <person name="Yang X."/>
            <person name="Jeffery I.B."/>
            <person name="Cooney J.C."/>
            <person name="Kagawa T.F."/>
            <person name="Liu W."/>
            <person name="Song Y."/>
            <person name="Salvetti E."/>
            <person name="Wrobel A."/>
            <person name="Rasinkangas P."/>
            <person name="Parkhill J."/>
            <person name="Rea M.C."/>
            <person name="O'Sullivan O."/>
            <person name="Ritari J."/>
            <person name="Douillard F.P."/>
            <person name="Paul Ross R."/>
            <person name="Yang R."/>
            <person name="Briner A.E."/>
            <person name="Felis G.E."/>
            <person name="de Vos W.M."/>
            <person name="Barrangou R."/>
            <person name="Klaenhammer T.R."/>
            <person name="Caufield P.W."/>
            <person name="Cui Y."/>
            <person name="Zhang H."/>
            <person name="O'Toole P.W."/>
        </authorList>
    </citation>
    <scope>NUCLEOTIDE SEQUENCE [LARGE SCALE GENOMIC DNA]</scope>
    <source>
        <strain evidence="1 2">JCM 15530</strain>
    </source>
</reference>
<dbReference type="RefSeq" id="WP_054659238.1">
    <property type="nucleotide sequence ID" value="NZ_AZCX01000002.1"/>
</dbReference>
<dbReference type="Proteomes" id="UP000050911">
    <property type="component" value="Unassembled WGS sequence"/>
</dbReference>
<proteinExistence type="predicted"/>
<dbReference type="GO" id="GO:0005829">
    <property type="term" value="C:cytosol"/>
    <property type="evidence" value="ECO:0007669"/>
    <property type="project" value="TreeGrafter"/>
</dbReference>
<dbReference type="SFLD" id="SFLDG01140">
    <property type="entry name" value="C2.B:_Phosphomannomutase_and_P"/>
    <property type="match status" value="1"/>
</dbReference>
<comment type="caution">
    <text evidence="1">The sequence shown here is derived from an EMBL/GenBank/DDBJ whole genome shotgun (WGS) entry which is preliminary data.</text>
</comment>
<evidence type="ECO:0000313" key="1">
    <source>
        <dbReference type="EMBL" id="KRK48766.1"/>
    </source>
</evidence>
<dbReference type="OrthoDB" id="9790031at2"/>
<name>A0A0R1HPH4_9LACO</name>
<dbReference type="Gene3D" id="3.40.50.1000">
    <property type="entry name" value="HAD superfamily/HAD-like"/>
    <property type="match status" value="1"/>
</dbReference>
<dbReference type="Gene3D" id="3.30.1240.10">
    <property type="match status" value="1"/>
</dbReference>
<dbReference type="InterPro" id="IPR023214">
    <property type="entry name" value="HAD_sf"/>
</dbReference>
<dbReference type="SUPFAM" id="SSF56784">
    <property type="entry name" value="HAD-like"/>
    <property type="match status" value="1"/>
</dbReference>
<organism evidence="1 2">
    <name type="scientific">Secundilactobacillus kimchicus JCM 15530</name>
    <dbReference type="NCBI Taxonomy" id="1302272"/>
    <lineage>
        <taxon>Bacteria</taxon>
        <taxon>Bacillati</taxon>
        <taxon>Bacillota</taxon>
        <taxon>Bacilli</taxon>
        <taxon>Lactobacillales</taxon>
        <taxon>Lactobacillaceae</taxon>
        <taxon>Secundilactobacillus</taxon>
    </lineage>
</organism>
<dbReference type="Pfam" id="PF08282">
    <property type="entry name" value="Hydrolase_3"/>
    <property type="match status" value="1"/>
</dbReference>
<dbReference type="InterPro" id="IPR036412">
    <property type="entry name" value="HAD-like_sf"/>
</dbReference>
<keyword evidence="2" id="KW-1185">Reference proteome</keyword>
<keyword evidence="1" id="KW-0378">Hydrolase</keyword>
<dbReference type="InterPro" id="IPR006379">
    <property type="entry name" value="HAD-SF_hydro_IIB"/>
</dbReference>
<sequence>MYKMIVSDLDETLLRADGSISDSNIAAIKAATARGIKFVPNTGRNYLTVQPLLETLGLVNQPDEYVISYNGGAIVENAGNQVLATNGMPQSEAQKVFDVMRAFPETDVHVYTLTNLYIYRLRADDQAYLKTRGVPFSALETMDLGSLAGETIIKVIAMNPSANVQTALFQAVNAAFDGQINCTYSSGIYVEANHYGVDKGTATIELGDRLGISPAEIIAIGDNANDLPMLRRVGMPVAVANGIPEVQAVAKLITTADYESGVAEAIEKLVLSDN</sequence>
<dbReference type="PATRIC" id="fig|1302272.5.peg.1091"/>
<dbReference type="NCBIfam" id="TIGR00099">
    <property type="entry name" value="Cof-subfamily"/>
    <property type="match status" value="1"/>
</dbReference>
<dbReference type="AlphaFoldDB" id="A0A0R1HPH4"/>
<dbReference type="GO" id="GO:0000287">
    <property type="term" value="F:magnesium ion binding"/>
    <property type="evidence" value="ECO:0007669"/>
    <property type="project" value="TreeGrafter"/>
</dbReference>
<dbReference type="PANTHER" id="PTHR10000">
    <property type="entry name" value="PHOSPHOSERINE PHOSPHATASE"/>
    <property type="match status" value="1"/>
</dbReference>
<dbReference type="NCBIfam" id="TIGR01484">
    <property type="entry name" value="HAD-SF-IIB"/>
    <property type="match status" value="1"/>
</dbReference>
<dbReference type="EMBL" id="AZCX01000002">
    <property type="protein sequence ID" value="KRK48766.1"/>
    <property type="molecule type" value="Genomic_DNA"/>
</dbReference>
<protein>
    <submittedName>
        <fullName evidence="1">HAD superfamily hydrolase</fullName>
    </submittedName>
</protein>